<dbReference type="Pfam" id="PF01739">
    <property type="entry name" value="CheR"/>
    <property type="match status" value="1"/>
</dbReference>
<evidence type="ECO:0000313" key="9">
    <source>
        <dbReference type="Proteomes" id="UP000555411"/>
    </source>
</evidence>
<organism evidence="8 9">
    <name type="scientific">Paragemmobacter straminiformis</name>
    <dbReference type="NCBI Taxonomy" id="2045119"/>
    <lineage>
        <taxon>Bacteria</taxon>
        <taxon>Pseudomonadati</taxon>
        <taxon>Pseudomonadota</taxon>
        <taxon>Alphaproteobacteria</taxon>
        <taxon>Rhodobacterales</taxon>
        <taxon>Paracoccaceae</taxon>
        <taxon>Paragemmobacter</taxon>
    </lineage>
</organism>
<dbReference type="InterPro" id="IPR022642">
    <property type="entry name" value="CheR_C"/>
</dbReference>
<dbReference type="InterPro" id="IPR029063">
    <property type="entry name" value="SAM-dependent_MTases_sf"/>
</dbReference>
<dbReference type="PROSITE" id="PS50123">
    <property type="entry name" value="CHER"/>
    <property type="match status" value="1"/>
</dbReference>
<dbReference type="SUPFAM" id="SSF53335">
    <property type="entry name" value="S-adenosyl-L-methionine-dependent methyltransferases"/>
    <property type="match status" value="1"/>
</dbReference>
<evidence type="ECO:0000256" key="2">
    <source>
        <dbReference type="ARBA" id="ARBA00022603"/>
    </source>
</evidence>
<comment type="function">
    <text evidence="5">Methylation of the membrane-bound methyl-accepting chemotaxis proteins (MCP) to form gamma-glutamyl methyl ester residues in MCP.</text>
</comment>
<dbReference type="PRINTS" id="PR00996">
    <property type="entry name" value="CHERMTFRASE"/>
</dbReference>
<keyword evidence="9" id="KW-1185">Reference proteome</keyword>
<feature type="binding site" evidence="6">
    <location>
        <position position="88"/>
    </location>
    <ligand>
        <name>S-adenosyl-L-methionine</name>
        <dbReference type="ChEBI" id="CHEBI:59789"/>
    </ligand>
</feature>
<proteinExistence type="predicted"/>
<evidence type="ECO:0000313" key="8">
    <source>
        <dbReference type="EMBL" id="MBC2836737.1"/>
    </source>
</evidence>
<feature type="binding site" evidence="6">
    <location>
        <position position="152"/>
    </location>
    <ligand>
        <name>S-adenosyl-L-methionine</name>
        <dbReference type="ChEBI" id="CHEBI:59789"/>
    </ligand>
</feature>
<accession>A0A842IBK9</accession>
<protein>
    <recommendedName>
        <fullName evidence="5">Chemotaxis protein methyltransferase</fullName>
        <ecNumber evidence="5">2.1.1.80</ecNumber>
    </recommendedName>
</protein>
<dbReference type="InterPro" id="IPR026024">
    <property type="entry name" value="Chemotaxis_MeTrfase_CheR"/>
</dbReference>
<dbReference type="InterPro" id="IPR050903">
    <property type="entry name" value="Bact_Chemotaxis_MeTrfase"/>
</dbReference>
<keyword evidence="2 5" id="KW-0489">Methyltransferase</keyword>
<dbReference type="GO" id="GO:0008983">
    <property type="term" value="F:protein-glutamate O-methyltransferase activity"/>
    <property type="evidence" value="ECO:0007669"/>
    <property type="project" value="UniProtKB-EC"/>
</dbReference>
<dbReference type="InterPro" id="IPR000780">
    <property type="entry name" value="CheR_MeTrfase"/>
</dbReference>
<feature type="binding site" evidence="6">
    <location>
        <begin position="221"/>
        <end position="222"/>
    </location>
    <ligand>
        <name>S-adenosyl-L-methionine</name>
        <dbReference type="ChEBI" id="CHEBI:59789"/>
    </ligand>
</feature>
<feature type="binding site" evidence="6">
    <location>
        <position position="82"/>
    </location>
    <ligand>
        <name>S-adenosyl-L-methionine</name>
        <dbReference type="ChEBI" id="CHEBI:59789"/>
    </ligand>
</feature>
<evidence type="ECO:0000256" key="1">
    <source>
        <dbReference type="ARBA" id="ARBA00001541"/>
    </source>
</evidence>
<dbReference type="EMBL" id="JACLQD010000004">
    <property type="protein sequence ID" value="MBC2836737.1"/>
    <property type="molecule type" value="Genomic_DNA"/>
</dbReference>
<comment type="catalytic activity">
    <reaction evidence="1 5">
        <text>L-glutamyl-[protein] + S-adenosyl-L-methionine = [protein]-L-glutamate 5-O-methyl ester + S-adenosyl-L-homocysteine</text>
        <dbReference type="Rhea" id="RHEA:24452"/>
        <dbReference type="Rhea" id="RHEA-COMP:10208"/>
        <dbReference type="Rhea" id="RHEA-COMP:10311"/>
        <dbReference type="ChEBI" id="CHEBI:29973"/>
        <dbReference type="ChEBI" id="CHEBI:57856"/>
        <dbReference type="ChEBI" id="CHEBI:59789"/>
        <dbReference type="ChEBI" id="CHEBI:82795"/>
        <dbReference type="EC" id="2.1.1.80"/>
    </reaction>
</comment>
<dbReference type="InterPro" id="IPR036804">
    <property type="entry name" value="CheR_N_sf"/>
</dbReference>
<dbReference type="EC" id="2.1.1.80" evidence="5"/>
<dbReference type="PIRSF" id="PIRSF000410">
    <property type="entry name" value="CheR"/>
    <property type="match status" value="1"/>
</dbReference>
<dbReference type="Gene3D" id="3.40.50.150">
    <property type="entry name" value="Vaccinia Virus protein VP39"/>
    <property type="match status" value="1"/>
</dbReference>
<dbReference type="Pfam" id="PF03705">
    <property type="entry name" value="CheR_N"/>
    <property type="match status" value="1"/>
</dbReference>
<dbReference type="GO" id="GO:0032259">
    <property type="term" value="P:methylation"/>
    <property type="evidence" value="ECO:0007669"/>
    <property type="project" value="UniProtKB-KW"/>
</dbReference>
<feature type="binding site" evidence="6">
    <location>
        <position position="126"/>
    </location>
    <ligand>
        <name>S-adenosyl-L-methionine</name>
        <dbReference type="ChEBI" id="CHEBI:59789"/>
    </ligand>
</feature>
<sequence length="276" mass="30300">MTATDLRSDMVLAEGDFRDLAAIVMAETGIALSEGKRPMLQSRLLGRLRALGLDGFSAYLALIAAPQGEAERQELVSAVTTNVTGFFREEHHFRHLEQIALPPLVALARARGRVRIWSSACSTGEEPWSIAATLRKLCPEAGTLDLRILASDVDRKALARAEAGQYDADALAALSAEARRLLFAGQGGAIHPDLRAALRFRQLNLIGPWPMQGGFQVIFCRNVVIYFDKPTQERLWQRFAEAIPPGGWLYIGHSERITGPAAAHFAPEGVTTYRRI</sequence>
<dbReference type="RefSeq" id="WP_185798348.1">
    <property type="nucleotide sequence ID" value="NZ_JACLQD010000004.1"/>
</dbReference>
<dbReference type="Gene3D" id="1.10.155.10">
    <property type="entry name" value="Chemotaxis receptor methyltransferase CheR, N-terminal domain"/>
    <property type="match status" value="1"/>
</dbReference>
<evidence type="ECO:0000256" key="4">
    <source>
        <dbReference type="ARBA" id="ARBA00022691"/>
    </source>
</evidence>
<name>A0A842IBK9_9RHOB</name>
<dbReference type="SMART" id="SM00138">
    <property type="entry name" value="MeTrc"/>
    <property type="match status" value="1"/>
</dbReference>
<dbReference type="Proteomes" id="UP000555411">
    <property type="component" value="Unassembled WGS sequence"/>
</dbReference>
<evidence type="ECO:0000256" key="6">
    <source>
        <dbReference type="PIRSR" id="PIRSR000410-1"/>
    </source>
</evidence>
<dbReference type="InterPro" id="IPR022641">
    <property type="entry name" value="CheR_N"/>
</dbReference>
<reference evidence="8 9" key="1">
    <citation type="journal article" date="2017" name="Int. J. Syst. Evol. Microbiol.">
        <title>Gemmobacter straminiformis sp. nov., isolated from an artificial fountain.</title>
        <authorList>
            <person name="Kang J.Y."/>
            <person name="Kim M.J."/>
            <person name="Chun J."/>
            <person name="Son K.P."/>
            <person name="Jahng K.Y."/>
        </authorList>
    </citation>
    <scope>NUCLEOTIDE SEQUENCE [LARGE SCALE GENOMIC DNA]</scope>
    <source>
        <strain evidence="8 9">CAM-8</strain>
    </source>
</reference>
<feature type="domain" description="CheR-type methyltransferase" evidence="7">
    <location>
        <begin position="5"/>
        <end position="276"/>
    </location>
</feature>
<dbReference type="PANTHER" id="PTHR24422">
    <property type="entry name" value="CHEMOTAXIS PROTEIN METHYLTRANSFERASE"/>
    <property type="match status" value="1"/>
</dbReference>
<evidence type="ECO:0000256" key="5">
    <source>
        <dbReference type="PIRNR" id="PIRNR000410"/>
    </source>
</evidence>
<keyword evidence="4 5" id="KW-0949">S-adenosyl-L-methionine</keyword>
<comment type="caution">
    <text evidence="8">The sequence shown here is derived from an EMBL/GenBank/DDBJ whole genome shotgun (WGS) entry which is preliminary data.</text>
</comment>
<feature type="binding site" evidence="6">
    <location>
        <begin position="204"/>
        <end position="205"/>
    </location>
    <ligand>
        <name>S-adenosyl-L-methionine</name>
        <dbReference type="ChEBI" id="CHEBI:59789"/>
    </ligand>
</feature>
<dbReference type="AlphaFoldDB" id="A0A842IBK9"/>
<gene>
    <name evidence="8" type="ORF">H7F16_14555</name>
</gene>
<dbReference type="PANTHER" id="PTHR24422:SF19">
    <property type="entry name" value="CHEMOTAXIS PROTEIN METHYLTRANSFERASE"/>
    <property type="match status" value="1"/>
</dbReference>
<feature type="binding site" evidence="6">
    <location>
        <position position="84"/>
    </location>
    <ligand>
        <name>S-adenosyl-L-methionine</name>
        <dbReference type="ChEBI" id="CHEBI:59789"/>
    </ligand>
</feature>
<keyword evidence="3 5" id="KW-0808">Transferase</keyword>
<evidence type="ECO:0000259" key="7">
    <source>
        <dbReference type="PROSITE" id="PS50123"/>
    </source>
</evidence>
<evidence type="ECO:0000256" key="3">
    <source>
        <dbReference type="ARBA" id="ARBA00022679"/>
    </source>
</evidence>
<dbReference type="SUPFAM" id="SSF47757">
    <property type="entry name" value="Chemotaxis receptor methyltransferase CheR, N-terminal domain"/>
    <property type="match status" value="1"/>
</dbReference>